<dbReference type="InterPro" id="IPR017664">
    <property type="entry name" value="AminoethylPonate_ABC_perm-1"/>
</dbReference>
<feature type="transmembrane region" description="Helical" evidence="5">
    <location>
        <begin position="389"/>
        <end position="417"/>
    </location>
</feature>
<dbReference type="EMBL" id="CP060714">
    <property type="protein sequence ID" value="QNN56045.1"/>
    <property type="molecule type" value="Genomic_DNA"/>
</dbReference>
<feature type="transmembrane region" description="Helical" evidence="5">
    <location>
        <begin position="149"/>
        <end position="172"/>
    </location>
</feature>
<comment type="similarity">
    <text evidence="5">Belongs to the binding-protein-dependent transport system permease family.</text>
</comment>
<dbReference type="InterPro" id="IPR000515">
    <property type="entry name" value="MetI-like"/>
</dbReference>
<dbReference type="AlphaFoldDB" id="A0A7G9RKC0"/>
<proteinExistence type="inferred from homology"/>
<feature type="compositionally biased region" description="Low complexity" evidence="6">
    <location>
        <begin position="16"/>
        <end position="31"/>
    </location>
</feature>
<feature type="transmembrane region" description="Helical" evidence="5">
    <location>
        <begin position="429"/>
        <end position="450"/>
    </location>
</feature>
<feature type="transmembrane region" description="Helical" evidence="5">
    <location>
        <begin position="566"/>
        <end position="594"/>
    </location>
</feature>
<evidence type="ECO:0000256" key="2">
    <source>
        <dbReference type="ARBA" id="ARBA00022692"/>
    </source>
</evidence>
<keyword evidence="9" id="KW-1185">Reference proteome</keyword>
<reference evidence="8 9" key="1">
    <citation type="submission" date="2020-08" db="EMBL/GenBank/DDBJ databases">
        <title>Genome sequence of Diaphorobacter ruginosibacter DSM 27467T.</title>
        <authorList>
            <person name="Hyun D.-W."/>
            <person name="Bae J.-W."/>
        </authorList>
    </citation>
    <scope>NUCLEOTIDE SEQUENCE [LARGE SCALE GENOMIC DNA]</scope>
    <source>
        <strain evidence="8 9">DSM 27467</strain>
    </source>
</reference>
<feature type="transmembrane region" description="Helical" evidence="5">
    <location>
        <begin position="192"/>
        <end position="215"/>
    </location>
</feature>
<keyword evidence="4 5" id="KW-0472">Membrane</keyword>
<evidence type="ECO:0000313" key="9">
    <source>
        <dbReference type="Proteomes" id="UP000515811"/>
    </source>
</evidence>
<dbReference type="InterPro" id="IPR035906">
    <property type="entry name" value="MetI-like_sf"/>
</dbReference>
<evidence type="ECO:0000259" key="7">
    <source>
        <dbReference type="PROSITE" id="PS50928"/>
    </source>
</evidence>
<organism evidence="8 9">
    <name type="scientific">Diaphorobacter ruginosibacter</name>
    <dbReference type="NCBI Taxonomy" id="1715720"/>
    <lineage>
        <taxon>Bacteria</taxon>
        <taxon>Pseudomonadati</taxon>
        <taxon>Pseudomonadota</taxon>
        <taxon>Betaproteobacteria</taxon>
        <taxon>Burkholderiales</taxon>
        <taxon>Comamonadaceae</taxon>
        <taxon>Diaphorobacter</taxon>
    </lineage>
</organism>
<evidence type="ECO:0000256" key="5">
    <source>
        <dbReference type="RuleBase" id="RU363032"/>
    </source>
</evidence>
<dbReference type="GO" id="GO:0055085">
    <property type="term" value="P:transmembrane transport"/>
    <property type="evidence" value="ECO:0007669"/>
    <property type="project" value="InterPro"/>
</dbReference>
<feature type="transmembrane region" description="Helical" evidence="5">
    <location>
        <begin position="341"/>
        <end position="369"/>
    </location>
</feature>
<evidence type="ECO:0000256" key="4">
    <source>
        <dbReference type="ARBA" id="ARBA00023136"/>
    </source>
</evidence>
<gene>
    <name evidence="8" type="ORF">H9K76_15845</name>
</gene>
<evidence type="ECO:0000256" key="3">
    <source>
        <dbReference type="ARBA" id="ARBA00022989"/>
    </source>
</evidence>
<keyword evidence="2 5" id="KW-0812">Transmembrane</keyword>
<evidence type="ECO:0000313" key="8">
    <source>
        <dbReference type="EMBL" id="QNN56045.1"/>
    </source>
</evidence>
<evidence type="ECO:0000256" key="6">
    <source>
        <dbReference type="SAM" id="MobiDB-lite"/>
    </source>
</evidence>
<keyword evidence="3 5" id="KW-1133">Transmembrane helix</keyword>
<dbReference type="SUPFAM" id="SSF161098">
    <property type="entry name" value="MetI-like"/>
    <property type="match status" value="2"/>
</dbReference>
<feature type="transmembrane region" description="Helical" evidence="5">
    <location>
        <begin position="59"/>
        <end position="84"/>
    </location>
</feature>
<sequence length="604" mass="64725">MSLAWNASSATLPLPGSTSGSTSGNTSGGSSAQAREKPRSQPAGPIEPQSRPALNAERIWLAVLVFGMLALLLFAIAMPVAALLGHSFWTSDGRFSGLAQYIQYASTPGVGRSLFNSLWISAFSATLCVALAYVYAYGVMRTCMPLARLFRAIALVPLLAPSLLMAISLIYLFGTQGLLKGLLMGQTAYGPFGIIIGSVLWTFPHALMILCTTLASGDARLYEAAATLGAGRWRSFCQVTLPGSRYGLMISWIVVFVLVVTDFSVPKVIGGNTQMLATDIYKQVIGQQNLSMGAVVAMLLLVPAGLAFAAERHLRSRQAASMAVRSVPLVPQPHAPIDRALLVYCCVVGGALLAVLFTAVFASLVSYWPYNLKLSLKNYQFDMMDGGGWASYGNSLLMAASTAVIGASLSFLTAYLVAKPTGFARTRQWLHAIATIPMAVPGLALGLGYILFFNSTTNPLHFLYGSLSILVLCSVAHFFSVAHITQLTALQQLDSEYERVADSMGVPFWTLLWRVHLPVCLPVVAQVAGYFFVNAMTTVSAVVFLYSPETTLASVAVLSMDDAGDIAPAAAMATMIFVTAALGRLLIGALDAWLHRRTQHWRHR</sequence>
<dbReference type="PROSITE" id="PS50928">
    <property type="entry name" value="ABC_TM1"/>
    <property type="match status" value="2"/>
</dbReference>
<dbReference type="KEGG" id="drg:H9K76_15845"/>
<feature type="transmembrane region" description="Helical" evidence="5">
    <location>
        <begin position="246"/>
        <end position="269"/>
    </location>
</feature>
<feature type="transmembrane region" description="Helical" evidence="5">
    <location>
        <begin position="462"/>
        <end position="482"/>
    </location>
</feature>
<feature type="transmembrane region" description="Helical" evidence="5">
    <location>
        <begin position="289"/>
        <end position="310"/>
    </location>
</feature>
<dbReference type="Gene3D" id="1.10.3720.10">
    <property type="entry name" value="MetI-like"/>
    <property type="match status" value="2"/>
</dbReference>
<dbReference type="NCBIfam" id="TIGR03262">
    <property type="entry name" value="PhnU2"/>
    <property type="match status" value="1"/>
</dbReference>
<keyword evidence="5" id="KW-0813">Transport</keyword>
<dbReference type="RefSeq" id="WP_187596315.1">
    <property type="nucleotide sequence ID" value="NZ_CP060714.1"/>
</dbReference>
<feature type="compositionally biased region" description="Polar residues" evidence="6">
    <location>
        <begin position="1"/>
        <end position="11"/>
    </location>
</feature>
<feature type="transmembrane region" description="Helical" evidence="5">
    <location>
        <begin position="118"/>
        <end position="137"/>
    </location>
</feature>
<feature type="transmembrane region" description="Helical" evidence="5">
    <location>
        <begin position="519"/>
        <end position="546"/>
    </location>
</feature>
<protein>
    <submittedName>
        <fullName evidence="8">Putative 2-aminoethylphosphonate ABC transporter permease subunit</fullName>
    </submittedName>
</protein>
<dbReference type="PANTHER" id="PTHR43496:SF1">
    <property type="entry name" value="POLYGALACTURONAN_RHAMNOGALACTURONAN TRANSPORT SYSTEM PERMEASE PROTEIN YTEP"/>
    <property type="match status" value="1"/>
</dbReference>
<dbReference type="PANTHER" id="PTHR43496">
    <property type="entry name" value="PROTEIN LPLB"/>
    <property type="match status" value="1"/>
</dbReference>
<dbReference type="Proteomes" id="UP000515811">
    <property type="component" value="Chromosome"/>
</dbReference>
<evidence type="ECO:0000256" key="1">
    <source>
        <dbReference type="ARBA" id="ARBA00004651"/>
    </source>
</evidence>
<dbReference type="CDD" id="cd06261">
    <property type="entry name" value="TM_PBP2"/>
    <property type="match status" value="2"/>
</dbReference>
<dbReference type="Pfam" id="PF00528">
    <property type="entry name" value="BPD_transp_1"/>
    <property type="match status" value="2"/>
</dbReference>
<feature type="domain" description="ABC transmembrane type-1" evidence="7">
    <location>
        <begin position="114"/>
        <end position="311"/>
    </location>
</feature>
<comment type="subcellular location">
    <subcellularLocation>
        <location evidence="1 5">Cell membrane</location>
        <topology evidence="1 5">Multi-pass membrane protein</topology>
    </subcellularLocation>
</comment>
<feature type="domain" description="ABC transmembrane type-1" evidence="7">
    <location>
        <begin position="392"/>
        <end position="587"/>
    </location>
</feature>
<feature type="region of interest" description="Disordered" evidence="6">
    <location>
        <begin position="1"/>
        <end position="50"/>
    </location>
</feature>
<name>A0A7G9RKC0_9BURK</name>
<accession>A0A7G9RKC0</accession>
<dbReference type="GO" id="GO:0005886">
    <property type="term" value="C:plasma membrane"/>
    <property type="evidence" value="ECO:0007669"/>
    <property type="project" value="UniProtKB-SubCell"/>
</dbReference>